<name>A0A026W1G8_OOCBI</name>
<evidence type="ECO:0000313" key="2">
    <source>
        <dbReference type="Proteomes" id="UP000053097"/>
    </source>
</evidence>
<organism evidence="1 2">
    <name type="scientific">Ooceraea biroi</name>
    <name type="common">Clonal raider ant</name>
    <name type="synonym">Cerapachys biroi</name>
    <dbReference type="NCBI Taxonomy" id="2015173"/>
    <lineage>
        <taxon>Eukaryota</taxon>
        <taxon>Metazoa</taxon>
        <taxon>Ecdysozoa</taxon>
        <taxon>Arthropoda</taxon>
        <taxon>Hexapoda</taxon>
        <taxon>Insecta</taxon>
        <taxon>Pterygota</taxon>
        <taxon>Neoptera</taxon>
        <taxon>Endopterygota</taxon>
        <taxon>Hymenoptera</taxon>
        <taxon>Apocrita</taxon>
        <taxon>Aculeata</taxon>
        <taxon>Formicoidea</taxon>
        <taxon>Formicidae</taxon>
        <taxon>Dorylinae</taxon>
        <taxon>Ooceraea</taxon>
    </lineage>
</organism>
<dbReference type="AlphaFoldDB" id="A0A026W1G8"/>
<keyword evidence="2" id="KW-1185">Reference proteome</keyword>
<accession>A0A026W1G8</accession>
<evidence type="ECO:0000313" key="1">
    <source>
        <dbReference type="EMBL" id="EZA49907.1"/>
    </source>
</evidence>
<proteinExistence type="predicted"/>
<protein>
    <submittedName>
        <fullName evidence="1">Uncharacterized protein</fullName>
    </submittedName>
</protein>
<dbReference type="Proteomes" id="UP000053097">
    <property type="component" value="Unassembled WGS sequence"/>
</dbReference>
<dbReference type="EMBL" id="KK107488">
    <property type="protein sequence ID" value="EZA49907.1"/>
    <property type="molecule type" value="Genomic_DNA"/>
</dbReference>
<gene>
    <name evidence="1" type="ORF">X777_11395</name>
</gene>
<reference evidence="1 2" key="1">
    <citation type="journal article" date="2014" name="Curr. Biol.">
        <title>The genome of the clonal raider ant Cerapachys biroi.</title>
        <authorList>
            <person name="Oxley P.R."/>
            <person name="Ji L."/>
            <person name="Fetter-Pruneda I."/>
            <person name="McKenzie S.K."/>
            <person name="Li C."/>
            <person name="Hu H."/>
            <person name="Zhang G."/>
            <person name="Kronauer D.J."/>
        </authorList>
    </citation>
    <scope>NUCLEOTIDE SEQUENCE [LARGE SCALE GENOMIC DNA]</scope>
</reference>
<sequence length="59" mass="6519">MSLVKHGHSVLLAGREDDPSVAGGVDNAIILYRAIEKDAMTVLRTDDINRLARESDKER</sequence>
<dbReference type="STRING" id="2015173.A0A026W1G8"/>